<dbReference type="NCBIfam" id="TIGR04183">
    <property type="entry name" value="Por_Secre_tail"/>
    <property type="match status" value="1"/>
</dbReference>
<keyword evidence="3" id="KW-0378">Hydrolase</keyword>
<gene>
    <name evidence="3" type="ORF">HBN54_003587</name>
</gene>
<proteinExistence type="predicted"/>
<dbReference type="Proteomes" id="UP000717634">
    <property type="component" value="Unassembled WGS sequence"/>
</dbReference>
<reference evidence="3 4" key="1">
    <citation type="submission" date="2020-03" db="EMBL/GenBank/DDBJ databases">
        <title>Genomic Encyclopedia of Type Strains, Phase IV (KMG-V): Genome sequencing to study the core and pangenomes of soil and plant-associated prokaryotes.</title>
        <authorList>
            <person name="Whitman W."/>
        </authorList>
    </citation>
    <scope>NUCLEOTIDE SEQUENCE [LARGE SCALE GENOMIC DNA]</scope>
    <source>
        <strain evidence="3 4">1B</strain>
    </source>
</reference>
<dbReference type="EMBL" id="JAAVTK010000012">
    <property type="protein sequence ID" value="NKI90975.1"/>
    <property type="molecule type" value="Genomic_DNA"/>
</dbReference>
<sequence length="367" mass="37387">MKNLLLPPFSARVPRIATLGKTALAAALLGLALAGPATAQTAGRAVWSLRVNGQDSVAARSAGLVGSPVALRRLVVSDGNAPSSGTTAPPYSSGFGMAFAPASFGGNWTTALGGPGTSPQRTYYVQFTVTASASTRIDSLLFNAVAASSVGGRVSLQYSRSNFVADSALFTGGIGPAYAAFTSGSTTLPASNGGVLPAGLDGSFTAGTLSPTYGAVLPQYSTALRVNNGKFRFAFNGASGLVLAAGNVLTMRLYFAVNTSTPGRYAFLKDVELKGRAGGLATTPARSATPLTAYPNPVQNRLEIAHPAAPQGARVTVYSLIGQQVATTAVSAGAARTNLEMNALPAGIYMVEYADAQQRITAKVVKQ</sequence>
<dbReference type="InterPro" id="IPR026444">
    <property type="entry name" value="Secre_tail"/>
</dbReference>
<evidence type="ECO:0000313" key="3">
    <source>
        <dbReference type="EMBL" id="NKI90975.1"/>
    </source>
</evidence>
<feature type="chain" id="PRO_5045696661" evidence="1">
    <location>
        <begin position="40"/>
        <end position="367"/>
    </location>
</feature>
<accession>A0ABX1HLJ1</accession>
<dbReference type="EC" id="3.1.1.11" evidence="3"/>
<dbReference type="Pfam" id="PF18962">
    <property type="entry name" value="Por_Secre_tail"/>
    <property type="match status" value="1"/>
</dbReference>
<dbReference type="RefSeq" id="WP_168674557.1">
    <property type="nucleotide sequence ID" value="NZ_JAAVTK010000012.1"/>
</dbReference>
<evidence type="ECO:0000256" key="1">
    <source>
        <dbReference type="SAM" id="SignalP"/>
    </source>
</evidence>
<evidence type="ECO:0000313" key="4">
    <source>
        <dbReference type="Proteomes" id="UP000717634"/>
    </source>
</evidence>
<protein>
    <submittedName>
        <fullName evidence="3">Pectinesterase</fullName>
        <ecNumber evidence="3">3.1.1.11</ecNumber>
    </submittedName>
</protein>
<comment type="caution">
    <text evidence="3">The sequence shown here is derived from an EMBL/GenBank/DDBJ whole genome shotgun (WGS) entry which is preliminary data.</text>
</comment>
<name>A0ABX1HLJ1_9BACT</name>
<evidence type="ECO:0000259" key="2">
    <source>
        <dbReference type="Pfam" id="PF18962"/>
    </source>
</evidence>
<keyword evidence="4" id="KW-1185">Reference proteome</keyword>
<keyword evidence="1" id="KW-0732">Signal</keyword>
<dbReference type="GO" id="GO:0030599">
    <property type="term" value="F:pectinesterase activity"/>
    <property type="evidence" value="ECO:0007669"/>
    <property type="project" value="UniProtKB-EC"/>
</dbReference>
<feature type="domain" description="Secretion system C-terminal sorting" evidence="2">
    <location>
        <begin position="294"/>
        <end position="365"/>
    </location>
</feature>
<organism evidence="3 4">
    <name type="scientific">Hymenobacter artigasi</name>
    <dbReference type="NCBI Taxonomy" id="2719616"/>
    <lineage>
        <taxon>Bacteria</taxon>
        <taxon>Pseudomonadati</taxon>
        <taxon>Bacteroidota</taxon>
        <taxon>Cytophagia</taxon>
        <taxon>Cytophagales</taxon>
        <taxon>Hymenobacteraceae</taxon>
        <taxon>Hymenobacter</taxon>
    </lineage>
</organism>
<feature type="signal peptide" evidence="1">
    <location>
        <begin position="1"/>
        <end position="39"/>
    </location>
</feature>